<sequence length="538" mass="58025">MTRNSTHRVISRPSAEWAGHDSSVILIITFCLFLASTLLQRSHASDIVVVCPDGFRTSMQRWIDHRHRDGLTTTTIASSSDCESLRRKIAQAATAQTRYVVLVGDTPVIGSSCNPRFETPTSYHATTVTAAWGSTPTLSSDLSFGDLNADGIPNAVVGRLPVNNVAELDNLVNRIIAYETTPDFGLWRGNVQLVGGVGGFGGLIDTAIESVARTMVTGVLPAETRTFVSYASPNHPFFPKNQPFTEAVLADYERGARFWVYAGHGFVTELDRVPATAAGRPVLDVQSVKRLRRPASSSPIALLLACFTGAIDAREDCLAERMLLTDGGPIAVFAGSRVTMPYGNATATIGLIDAIYHQKMRRLGDAWLQTQLDMQRDTENPADKLDTNRSTARLMIDGLATMISPSGTKLVDERCEHTKLYNLLGDPTLHLNPPLSLSIDVASGFDPGQLISVDAVSPIDGELTLLLHRPLGSVPDDEADPNETTVASLTQKIVANQPTVNEIRVPAMLSGPLTVRAFVNGTTAWATAAAKTRIRAVR</sequence>
<feature type="domain" description="Gingipain" evidence="2">
    <location>
        <begin position="48"/>
        <end position="431"/>
    </location>
</feature>
<evidence type="ECO:0000313" key="3">
    <source>
        <dbReference type="EMBL" id="TWU44086.1"/>
    </source>
</evidence>
<dbReference type="RefSeq" id="WP_146599112.1">
    <property type="nucleotide sequence ID" value="NZ_SJPY01000002.1"/>
</dbReference>
<dbReference type="GO" id="GO:0006508">
    <property type="term" value="P:proteolysis"/>
    <property type="evidence" value="ECO:0007669"/>
    <property type="project" value="InterPro"/>
</dbReference>
<gene>
    <name evidence="3" type="ORF">Q31b_16210</name>
</gene>
<dbReference type="InterPro" id="IPR001769">
    <property type="entry name" value="Gingipain"/>
</dbReference>
<dbReference type="EMBL" id="SJPY01000002">
    <property type="protein sequence ID" value="TWU44086.1"/>
    <property type="molecule type" value="Genomic_DNA"/>
</dbReference>
<comment type="caution">
    <text evidence="3">The sequence shown here is derived from an EMBL/GenBank/DDBJ whole genome shotgun (WGS) entry which is preliminary data.</text>
</comment>
<dbReference type="Proteomes" id="UP000315471">
    <property type="component" value="Unassembled WGS sequence"/>
</dbReference>
<dbReference type="Pfam" id="PF01364">
    <property type="entry name" value="Peptidase_C25"/>
    <property type="match status" value="1"/>
</dbReference>
<dbReference type="SUPFAM" id="SSF52129">
    <property type="entry name" value="Caspase-like"/>
    <property type="match status" value="1"/>
</dbReference>
<dbReference type="InterPro" id="IPR029031">
    <property type="entry name" value="Gingipain_N_sf"/>
</dbReference>
<dbReference type="Gene3D" id="3.40.50.10390">
    <property type="entry name" value="Gingipain r, domain 1"/>
    <property type="match status" value="1"/>
</dbReference>
<name>A0A5C6E9E9_9BACT</name>
<reference evidence="3 4" key="1">
    <citation type="submission" date="2019-02" db="EMBL/GenBank/DDBJ databases">
        <title>Deep-cultivation of Planctomycetes and their phenomic and genomic characterization uncovers novel biology.</title>
        <authorList>
            <person name="Wiegand S."/>
            <person name="Jogler M."/>
            <person name="Boedeker C."/>
            <person name="Pinto D."/>
            <person name="Vollmers J."/>
            <person name="Rivas-Marin E."/>
            <person name="Kohn T."/>
            <person name="Peeters S.H."/>
            <person name="Heuer A."/>
            <person name="Rast P."/>
            <person name="Oberbeckmann S."/>
            <person name="Bunk B."/>
            <person name="Jeske O."/>
            <person name="Meyerdierks A."/>
            <person name="Storesund J.E."/>
            <person name="Kallscheuer N."/>
            <person name="Luecker S."/>
            <person name="Lage O.M."/>
            <person name="Pohl T."/>
            <person name="Merkel B.J."/>
            <person name="Hornburger P."/>
            <person name="Mueller R.-W."/>
            <person name="Bruemmer F."/>
            <person name="Labrenz M."/>
            <person name="Spormann A.M."/>
            <person name="Op Den Camp H."/>
            <person name="Overmann J."/>
            <person name="Amann R."/>
            <person name="Jetten M.S.M."/>
            <person name="Mascher T."/>
            <person name="Medema M.H."/>
            <person name="Devos D.P."/>
            <person name="Kaster A.-K."/>
            <person name="Ovreas L."/>
            <person name="Rohde M."/>
            <person name="Galperin M.Y."/>
            <person name="Jogler C."/>
        </authorList>
    </citation>
    <scope>NUCLEOTIDE SEQUENCE [LARGE SCALE GENOMIC DNA]</scope>
    <source>
        <strain evidence="3 4">Q31b</strain>
    </source>
</reference>
<evidence type="ECO:0000313" key="4">
    <source>
        <dbReference type="Proteomes" id="UP000315471"/>
    </source>
</evidence>
<dbReference type="GO" id="GO:0008234">
    <property type="term" value="F:cysteine-type peptidase activity"/>
    <property type="evidence" value="ECO:0007669"/>
    <property type="project" value="InterPro"/>
</dbReference>
<keyword evidence="1" id="KW-0732">Signal</keyword>
<protein>
    <recommendedName>
        <fullName evidence="2">Gingipain domain-containing protein</fullName>
    </recommendedName>
</protein>
<dbReference type="InterPro" id="IPR029030">
    <property type="entry name" value="Caspase-like_dom_sf"/>
</dbReference>
<dbReference type="OrthoDB" id="292502at2"/>
<keyword evidence="4" id="KW-1185">Reference proteome</keyword>
<accession>A0A5C6E9E9</accession>
<dbReference type="AlphaFoldDB" id="A0A5C6E9E9"/>
<organism evidence="3 4">
    <name type="scientific">Novipirellula aureliae</name>
    <dbReference type="NCBI Taxonomy" id="2527966"/>
    <lineage>
        <taxon>Bacteria</taxon>
        <taxon>Pseudomonadati</taxon>
        <taxon>Planctomycetota</taxon>
        <taxon>Planctomycetia</taxon>
        <taxon>Pirellulales</taxon>
        <taxon>Pirellulaceae</taxon>
        <taxon>Novipirellula</taxon>
    </lineage>
</organism>
<evidence type="ECO:0000256" key="1">
    <source>
        <dbReference type="ARBA" id="ARBA00022729"/>
    </source>
</evidence>
<evidence type="ECO:0000259" key="2">
    <source>
        <dbReference type="Pfam" id="PF01364"/>
    </source>
</evidence>
<dbReference type="Gene3D" id="3.40.50.1460">
    <property type="match status" value="1"/>
</dbReference>
<proteinExistence type="predicted"/>